<dbReference type="PROSITE" id="PS50950">
    <property type="entry name" value="ZF_THAP"/>
    <property type="match status" value="1"/>
</dbReference>
<evidence type="ECO:0000256" key="3">
    <source>
        <dbReference type="ARBA" id="ARBA00022833"/>
    </source>
</evidence>
<keyword evidence="8" id="KW-1185">Reference proteome</keyword>
<evidence type="ECO:0000256" key="4">
    <source>
        <dbReference type="ARBA" id="ARBA00023125"/>
    </source>
</evidence>
<gene>
    <name evidence="7" type="ORF">MEUPH1_LOCUS22414</name>
</gene>
<sequence>MYSFPKDERKELWIINSGNTNLFSIEPFKLHNRYIFQEHFPPESFIQNFTQNRLIDTAIPYNYKSDAQPSTSSGFDKNAKSEQEYNILKLTPTKTYTRSKSDIVELVFPSPPSMFSTLQKIKITNIKDMPSPNLKRKSDLIEIDTPRKINLKKKNKTKKHINS</sequence>
<comment type="caution">
    <text evidence="7">The sequence shown here is derived from an EMBL/GenBank/DDBJ whole genome shotgun (WGS) entry which is preliminary data.</text>
</comment>
<dbReference type="InterPro" id="IPR006612">
    <property type="entry name" value="THAP_Znf"/>
</dbReference>
<accession>A0AAV0XJ00</accession>
<keyword evidence="3" id="KW-0862">Zinc</keyword>
<keyword evidence="4 5" id="KW-0238">DNA-binding</keyword>
<dbReference type="GO" id="GO:0003677">
    <property type="term" value="F:DNA binding"/>
    <property type="evidence" value="ECO:0007669"/>
    <property type="project" value="UniProtKB-UniRule"/>
</dbReference>
<proteinExistence type="predicted"/>
<reference evidence="7 8" key="1">
    <citation type="submission" date="2023-01" db="EMBL/GenBank/DDBJ databases">
        <authorList>
            <person name="Whitehead M."/>
        </authorList>
    </citation>
    <scope>NUCLEOTIDE SEQUENCE [LARGE SCALE GENOMIC DNA]</scope>
</reference>
<evidence type="ECO:0000256" key="2">
    <source>
        <dbReference type="ARBA" id="ARBA00022771"/>
    </source>
</evidence>
<evidence type="ECO:0000313" key="8">
    <source>
        <dbReference type="Proteomes" id="UP001160148"/>
    </source>
</evidence>
<protein>
    <recommendedName>
        <fullName evidence="6">THAP-type domain-containing protein</fullName>
    </recommendedName>
</protein>
<dbReference type="AlphaFoldDB" id="A0AAV0XJ00"/>
<organism evidence="7 8">
    <name type="scientific">Macrosiphum euphorbiae</name>
    <name type="common">potato aphid</name>
    <dbReference type="NCBI Taxonomy" id="13131"/>
    <lineage>
        <taxon>Eukaryota</taxon>
        <taxon>Metazoa</taxon>
        <taxon>Ecdysozoa</taxon>
        <taxon>Arthropoda</taxon>
        <taxon>Hexapoda</taxon>
        <taxon>Insecta</taxon>
        <taxon>Pterygota</taxon>
        <taxon>Neoptera</taxon>
        <taxon>Paraneoptera</taxon>
        <taxon>Hemiptera</taxon>
        <taxon>Sternorrhyncha</taxon>
        <taxon>Aphidomorpha</taxon>
        <taxon>Aphidoidea</taxon>
        <taxon>Aphididae</taxon>
        <taxon>Macrosiphini</taxon>
        <taxon>Macrosiphum</taxon>
    </lineage>
</organism>
<keyword evidence="1" id="KW-0479">Metal-binding</keyword>
<evidence type="ECO:0000256" key="1">
    <source>
        <dbReference type="ARBA" id="ARBA00022723"/>
    </source>
</evidence>
<dbReference type="Pfam" id="PF05485">
    <property type="entry name" value="THAP"/>
    <property type="match status" value="1"/>
</dbReference>
<evidence type="ECO:0000313" key="7">
    <source>
        <dbReference type="EMBL" id="CAI6368008.1"/>
    </source>
</evidence>
<evidence type="ECO:0000259" key="6">
    <source>
        <dbReference type="PROSITE" id="PS50950"/>
    </source>
</evidence>
<evidence type="ECO:0000256" key="5">
    <source>
        <dbReference type="PROSITE-ProRule" id="PRU00309"/>
    </source>
</evidence>
<dbReference type="GO" id="GO:0008270">
    <property type="term" value="F:zinc ion binding"/>
    <property type="evidence" value="ECO:0007669"/>
    <property type="project" value="UniProtKB-KW"/>
</dbReference>
<name>A0AAV0XJ00_9HEMI</name>
<dbReference type="EMBL" id="CARXXK010000005">
    <property type="protein sequence ID" value="CAI6368008.1"/>
    <property type="molecule type" value="Genomic_DNA"/>
</dbReference>
<keyword evidence="2 5" id="KW-0863">Zinc-finger</keyword>
<feature type="domain" description="THAP-type" evidence="6">
    <location>
        <begin position="1"/>
        <end position="63"/>
    </location>
</feature>
<dbReference type="Proteomes" id="UP001160148">
    <property type="component" value="Unassembled WGS sequence"/>
</dbReference>